<name>A0A8X6V0N4_TRICX</name>
<evidence type="ECO:0000313" key="1">
    <source>
        <dbReference type="EMBL" id="GFX88814.1"/>
    </source>
</evidence>
<sequence length="102" mass="11947">MTHTSNERVTETVLFAGACARNFSKTKSAITVQRAFRIKFGCQPPNDNKTFLELWLFPQLEESELNNFIWQQEGAPPHWHLSMRDWLNITVPNQWISRKDKA</sequence>
<gene>
    <name evidence="1" type="primary">NCL1_41851</name>
    <name evidence="1" type="ORF">TNCV_2575211</name>
</gene>
<reference evidence="1" key="1">
    <citation type="submission" date="2020-08" db="EMBL/GenBank/DDBJ databases">
        <title>Multicomponent nature underlies the extraordinary mechanical properties of spider dragline silk.</title>
        <authorList>
            <person name="Kono N."/>
            <person name="Nakamura H."/>
            <person name="Mori M."/>
            <person name="Yoshida Y."/>
            <person name="Ohtoshi R."/>
            <person name="Malay A.D."/>
            <person name="Moran D.A.P."/>
            <person name="Tomita M."/>
            <person name="Numata K."/>
            <person name="Arakawa K."/>
        </authorList>
    </citation>
    <scope>NUCLEOTIDE SEQUENCE</scope>
</reference>
<keyword evidence="2" id="KW-1185">Reference proteome</keyword>
<proteinExistence type="predicted"/>
<evidence type="ECO:0008006" key="3">
    <source>
        <dbReference type="Google" id="ProtNLM"/>
    </source>
</evidence>
<evidence type="ECO:0000313" key="2">
    <source>
        <dbReference type="Proteomes" id="UP000887159"/>
    </source>
</evidence>
<dbReference type="EMBL" id="BMAU01021062">
    <property type="protein sequence ID" value="GFX88814.1"/>
    <property type="molecule type" value="Genomic_DNA"/>
</dbReference>
<dbReference type="Proteomes" id="UP000887159">
    <property type="component" value="Unassembled WGS sequence"/>
</dbReference>
<organism evidence="1 2">
    <name type="scientific">Trichonephila clavipes</name>
    <name type="common">Golden silk orbweaver</name>
    <name type="synonym">Nephila clavipes</name>
    <dbReference type="NCBI Taxonomy" id="2585209"/>
    <lineage>
        <taxon>Eukaryota</taxon>
        <taxon>Metazoa</taxon>
        <taxon>Ecdysozoa</taxon>
        <taxon>Arthropoda</taxon>
        <taxon>Chelicerata</taxon>
        <taxon>Arachnida</taxon>
        <taxon>Araneae</taxon>
        <taxon>Araneomorphae</taxon>
        <taxon>Entelegynae</taxon>
        <taxon>Araneoidea</taxon>
        <taxon>Nephilidae</taxon>
        <taxon>Trichonephila</taxon>
    </lineage>
</organism>
<accession>A0A8X6V0N4</accession>
<dbReference type="AlphaFoldDB" id="A0A8X6V0N4"/>
<comment type="caution">
    <text evidence="1">The sequence shown here is derived from an EMBL/GenBank/DDBJ whole genome shotgun (WGS) entry which is preliminary data.</text>
</comment>
<protein>
    <recommendedName>
        <fullName evidence="3">DUF4817 domain-containing protein</fullName>
    </recommendedName>
</protein>